<proteinExistence type="predicted"/>
<dbReference type="GO" id="GO:0003700">
    <property type="term" value="F:DNA-binding transcription factor activity"/>
    <property type="evidence" value="ECO:0007669"/>
    <property type="project" value="InterPro"/>
</dbReference>
<keyword evidence="4" id="KW-0238">DNA-binding</keyword>
<dbReference type="GO" id="GO:0005634">
    <property type="term" value="C:nucleus"/>
    <property type="evidence" value="ECO:0007669"/>
    <property type="project" value="UniProtKB-SubCell"/>
</dbReference>
<keyword evidence="2" id="KW-0938">Abscisic acid signaling pathway</keyword>
<gene>
    <name evidence="10" type="ORF">HPP92_006571</name>
</gene>
<dbReference type="PANTHER" id="PTHR22952:SF392">
    <property type="entry name" value="BZIP TRANSCRIPTION FACTOR 12"/>
    <property type="match status" value="1"/>
</dbReference>
<keyword evidence="7" id="KW-0175">Coiled coil</keyword>
<dbReference type="EMBL" id="JADCNM010000003">
    <property type="protein sequence ID" value="KAG0489708.1"/>
    <property type="molecule type" value="Genomic_DNA"/>
</dbReference>
<dbReference type="SMART" id="SM00338">
    <property type="entry name" value="BRLZ"/>
    <property type="match status" value="1"/>
</dbReference>
<evidence type="ECO:0000256" key="4">
    <source>
        <dbReference type="ARBA" id="ARBA00023125"/>
    </source>
</evidence>
<name>A0A835RP46_VANPL</name>
<dbReference type="GO" id="GO:0009738">
    <property type="term" value="P:abscisic acid-activated signaling pathway"/>
    <property type="evidence" value="ECO:0007669"/>
    <property type="project" value="UniProtKB-KW"/>
</dbReference>
<evidence type="ECO:0000313" key="11">
    <source>
        <dbReference type="Proteomes" id="UP000639772"/>
    </source>
</evidence>
<dbReference type="AlphaFoldDB" id="A0A835RP46"/>
<sequence length="183" mass="20039">MNAESFGGVSSMDYGSTSSNLGDSDLRAMINEILQMDVGIDWGHFPADTSAAEQFEQRVYQSPLTIGNPMVGSGNIALEGGPGRGAKRSPPIANLEESAASKKQMRKIKNREQAALSRERVKAYVASLESRVARLKKENAALKMEKLLMEKTVENLFITVLLHANFLGLLERTSGYDMNSEIQ</sequence>
<feature type="region of interest" description="Disordered" evidence="8">
    <location>
        <begin position="1"/>
        <end position="20"/>
    </location>
</feature>
<evidence type="ECO:0000313" key="10">
    <source>
        <dbReference type="EMBL" id="KAG0489708.1"/>
    </source>
</evidence>
<dbReference type="Proteomes" id="UP000639772">
    <property type="component" value="Chromosome 3"/>
</dbReference>
<dbReference type="Pfam" id="PF00170">
    <property type="entry name" value="bZIP_1"/>
    <property type="match status" value="1"/>
</dbReference>
<evidence type="ECO:0000256" key="1">
    <source>
        <dbReference type="ARBA" id="ARBA00004123"/>
    </source>
</evidence>
<keyword evidence="3" id="KW-0805">Transcription regulation</keyword>
<evidence type="ECO:0000256" key="8">
    <source>
        <dbReference type="SAM" id="MobiDB-lite"/>
    </source>
</evidence>
<dbReference type="OrthoDB" id="5970722at2759"/>
<comment type="caution">
    <text evidence="10">The sequence shown here is derived from an EMBL/GenBank/DDBJ whole genome shotgun (WGS) entry which is preliminary data.</text>
</comment>
<dbReference type="Gene3D" id="1.20.5.170">
    <property type="match status" value="1"/>
</dbReference>
<dbReference type="InterPro" id="IPR004827">
    <property type="entry name" value="bZIP"/>
</dbReference>
<dbReference type="GO" id="GO:0003677">
    <property type="term" value="F:DNA binding"/>
    <property type="evidence" value="ECO:0007669"/>
    <property type="project" value="UniProtKB-KW"/>
</dbReference>
<dbReference type="InterPro" id="IPR046347">
    <property type="entry name" value="bZIP_sf"/>
</dbReference>
<accession>A0A835RP46</accession>
<dbReference type="GO" id="GO:0045893">
    <property type="term" value="P:positive regulation of DNA-templated transcription"/>
    <property type="evidence" value="ECO:0007669"/>
    <property type="project" value="InterPro"/>
</dbReference>
<feature type="domain" description="BZIP" evidence="9">
    <location>
        <begin position="100"/>
        <end position="156"/>
    </location>
</feature>
<dbReference type="PROSITE" id="PS50217">
    <property type="entry name" value="BZIP"/>
    <property type="match status" value="1"/>
</dbReference>
<comment type="subcellular location">
    <subcellularLocation>
        <location evidence="1">Nucleus</location>
    </subcellularLocation>
</comment>
<feature type="coiled-coil region" evidence="7">
    <location>
        <begin position="92"/>
        <end position="152"/>
    </location>
</feature>
<dbReference type="SUPFAM" id="SSF57959">
    <property type="entry name" value="Leucine zipper domain"/>
    <property type="match status" value="1"/>
</dbReference>
<reference evidence="10 11" key="1">
    <citation type="journal article" date="2020" name="Nat. Food">
        <title>A phased Vanilla planifolia genome enables genetic improvement of flavour and production.</title>
        <authorList>
            <person name="Hasing T."/>
            <person name="Tang H."/>
            <person name="Brym M."/>
            <person name="Khazi F."/>
            <person name="Huang T."/>
            <person name="Chambers A.H."/>
        </authorList>
    </citation>
    <scope>NUCLEOTIDE SEQUENCE [LARGE SCALE GENOMIC DNA]</scope>
    <source>
        <tissue evidence="10">Leaf</tissue>
    </source>
</reference>
<keyword evidence="5" id="KW-0804">Transcription</keyword>
<evidence type="ECO:0000256" key="5">
    <source>
        <dbReference type="ARBA" id="ARBA00023163"/>
    </source>
</evidence>
<keyword evidence="6" id="KW-0539">Nucleus</keyword>
<evidence type="ECO:0000256" key="2">
    <source>
        <dbReference type="ARBA" id="ARBA00022682"/>
    </source>
</evidence>
<dbReference type="PANTHER" id="PTHR22952">
    <property type="entry name" value="CAMP-RESPONSE ELEMENT BINDING PROTEIN-RELATED"/>
    <property type="match status" value="1"/>
</dbReference>
<protein>
    <recommendedName>
        <fullName evidence="9">BZIP domain-containing protein</fullName>
    </recommendedName>
</protein>
<evidence type="ECO:0000256" key="7">
    <source>
        <dbReference type="SAM" id="Coils"/>
    </source>
</evidence>
<evidence type="ECO:0000256" key="3">
    <source>
        <dbReference type="ARBA" id="ARBA00023015"/>
    </source>
</evidence>
<evidence type="ECO:0000259" key="9">
    <source>
        <dbReference type="PROSITE" id="PS50217"/>
    </source>
</evidence>
<dbReference type="InterPro" id="IPR043452">
    <property type="entry name" value="BZIP46-like"/>
</dbReference>
<organism evidence="10 11">
    <name type="scientific">Vanilla planifolia</name>
    <name type="common">Vanilla</name>
    <dbReference type="NCBI Taxonomy" id="51239"/>
    <lineage>
        <taxon>Eukaryota</taxon>
        <taxon>Viridiplantae</taxon>
        <taxon>Streptophyta</taxon>
        <taxon>Embryophyta</taxon>
        <taxon>Tracheophyta</taxon>
        <taxon>Spermatophyta</taxon>
        <taxon>Magnoliopsida</taxon>
        <taxon>Liliopsida</taxon>
        <taxon>Asparagales</taxon>
        <taxon>Orchidaceae</taxon>
        <taxon>Vanilloideae</taxon>
        <taxon>Vanilleae</taxon>
        <taxon>Vanilla</taxon>
    </lineage>
</organism>
<dbReference type="CDD" id="cd14686">
    <property type="entry name" value="bZIP"/>
    <property type="match status" value="1"/>
</dbReference>
<evidence type="ECO:0000256" key="6">
    <source>
        <dbReference type="ARBA" id="ARBA00023242"/>
    </source>
</evidence>